<dbReference type="STRING" id="702114.A1355_19195"/>
<feature type="transmembrane region" description="Helical" evidence="1">
    <location>
        <begin position="64"/>
        <end position="84"/>
    </location>
</feature>
<keyword evidence="1" id="KW-0472">Membrane</keyword>
<name>A0A177P735_9GAMM</name>
<feature type="transmembrane region" description="Helical" evidence="1">
    <location>
        <begin position="38"/>
        <end position="58"/>
    </location>
</feature>
<feature type="transmembrane region" description="Helical" evidence="1">
    <location>
        <begin position="6"/>
        <end position="26"/>
    </location>
</feature>
<dbReference type="Proteomes" id="UP000077628">
    <property type="component" value="Unassembled WGS sequence"/>
</dbReference>
<dbReference type="GO" id="GO:0005886">
    <property type="term" value="C:plasma membrane"/>
    <property type="evidence" value="ECO:0007669"/>
    <property type="project" value="TreeGrafter"/>
</dbReference>
<dbReference type="PIRSF" id="PIRSF005610">
    <property type="entry name" value="SirB"/>
    <property type="match status" value="1"/>
</dbReference>
<feature type="transmembrane region" description="Helical" evidence="1">
    <location>
        <begin position="96"/>
        <end position="120"/>
    </location>
</feature>
<dbReference type="PANTHER" id="PTHR39594">
    <property type="entry name" value="PROTEIN YCHQ"/>
    <property type="match status" value="1"/>
</dbReference>
<dbReference type="PANTHER" id="PTHR39594:SF1">
    <property type="entry name" value="PROTEIN YCHQ"/>
    <property type="match status" value="1"/>
</dbReference>
<reference evidence="3" key="1">
    <citation type="submission" date="2016-03" db="EMBL/GenBank/DDBJ databases">
        <authorList>
            <person name="Heylen K."/>
            <person name="De Vos P."/>
            <person name="Vekeman B."/>
        </authorList>
    </citation>
    <scope>NUCLEOTIDE SEQUENCE [LARGE SCALE GENOMIC DNA]</scope>
    <source>
        <strain evidence="3">R-45383</strain>
    </source>
</reference>
<dbReference type="RefSeq" id="WP_064024861.1">
    <property type="nucleotide sequence ID" value="NZ_LUUK01000032.1"/>
</dbReference>
<accession>A0A177P735</accession>
<dbReference type="OrthoDB" id="5588650at2"/>
<dbReference type="EMBL" id="LUUK01000032">
    <property type="protein sequence ID" value="OAI26116.1"/>
    <property type="molecule type" value="Genomic_DNA"/>
</dbReference>
<comment type="caution">
    <text evidence="2">The sequence shown here is derived from an EMBL/GenBank/DDBJ whole genome shotgun (WGS) entry which is preliminary data.</text>
</comment>
<keyword evidence="3" id="KW-1185">Reference proteome</keyword>
<dbReference type="Pfam" id="PF04247">
    <property type="entry name" value="SirB"/>
    <property type="match status" value="1"/>
</dbReference>
<sequence>MVKHIHLFFVALLVVSFFGRVALAQFKPELLARKWLKLAPHVIAGVLLLSGSVLVFQGDWLAGNFGWIIAKLVVLVGFMIAGVRTIREEGASRWRWFGVALLCLFYISKVAVTKQVFFFFG</sequence>
<keyword evidence="1" id="KW-0812">Transmembrane</keyword>
<proteinExistence type="predicted"/>
<gene>
    <name evidence="2" type="ORF">A1355_19195</name>
</gene>
<dbReference type="AlphaFoldDB" id="A0A177P735"/>
<evidence type="ECO:0000256" key="1">
    <source>
        <dbReference type="SAM" id="Phobius"/>
    </source>
</evidence>
<evidence type="ECO:0000313" key="2">
    <source>
        <dbReference type="EMBL" id="OAI26116.1"/>
    </source>
</evidence>
<protein>
    <submittedName>
        <fullName evidence="2">Invasion protein</fullName>
    </submittedName>
</protein>
<organism evidence="2 3">
    <name type="scientific">Methylomonas koyamae</name>
    <dbReference type="NCBI Taxonomy" id="702114"/>
    <lineage>
        <taxon>Bacteria</taxon>
        <taxon>Pseudomonadati</taxon>
        <taxon>Pseudomonadota</taxon>
        <taxon>Gammaproteobacteria</taxon>
        <taxon>Methylococcales</taxon>
        <taxon>Methylococcaceae</taxon>
        <taxon>Methylomonas</taxon>
    </lineage>
</organism>
<keyword evidence="1" id="KW-1133">Transmembrane helix</keyword>
<evidence type="ECO:0000313" key="3">
    <source>
        <dbReference type="Proteomes" id="UP000077628"/>
    </source>
</evidence>
<dbReference type="InterPro" id="IPR007360">
    <property type="entry name" value="SirB"/>
</dbReference>